<dbReference type="InterPro" id="IPR001509">
    <property type="entry name" value="Epimerase_deHydtase"/>
</dbReference>
<feature type="domain" description="NAD-dependent epimerase/dehydratase" evidence="1">
    <location>
        <begin position="2"/>
        <end position="36"/>
    </location>
</feature>
<dbReference type="EMBL" id="BKCJ011842182">
    <property type="protein sequence ID" value="GFD57543.1"/>
    <property type="molecule type" value="Genomic_DNA"/>
</dbReference>
<protein>
    <recommendedName>
        <fullName evidence="1">NAD-dependent epimerase/dehydratase domain-containing protein</fullName>
    </recommendedName>
</protein>
<dbReference type="Gene3D" id="3.90.25.10">
    <property type="entry name" value="UDP-galactose 4-epimerase, domain 1"/>
    <property type="match status" value="1"/>
</dbReference>
<dbReference type="SUPFAM" id="SSF51735">
    <property type="entry name" value="NAD(P)-binding Rossmann-fold domains"/>
    <property type="match status" value="1"/>
</dbReference>
<sequence length="87" mass="9632">GKISILSDGSPWRPLIHVKDMALAIEWAVQRKADKDDEFLAVNAGSDAWNFQVFELAEEVISAIPGTALSINRDAAPDKRSYRVDFS</sequence>
<dbReference type="Gene3D" id="3.40.50.720">
    <property type="entry name" value="NAD(P)-binding Rossmann-like Domain"/>
    <property type="match status" value="1"/>
</dbReference>
<gene>
    <name evidence="2" type="ORF">Tci_929512</name>
</gene>
<evidence type="ECO:0000313" key="2">
    <source>
        <dbReference type="EMBL" id="GFD57543.1"/>
    </source>
</evidence>
<dbReference type="Pfam" id="PF01370">
    <property type="entry name" value="Epimerase"/>
    <property type="match status" value="1"/>
</dbReference>
<feature type="non-terminal residue" evidence="2">
    <location>
        <position position="87"/>
    </location>
</feature>
<proteinExistence type="predicted"/>
<reference evidence="2" key="1">
    <citation type="journal article" date="2019" name="Sci. Rep.">
        <title>Draft genome of Tanacetum cinerariifolium, the natural source of mosquito coil.</title>
        <authorList>
            <person name="Yamashiro T."/>
            <person name="Shiraishi A."/>
            <person name="Satake H."/>
            <person name="Nakayama K."/>
        </authorList>
    </citation>
    <scope>NUCLEOTIDE SEQUENCE</scope>
</reference>
<comment type="caution">
    <text evidence="2">The sequence shown here is derived from an EMBL/GenBank/DDBJ whole genome shotgun (WGS) entry which is preliminary data.</text>
</comment>
<dbReference type="AlphaFoldDB" id="A0A699XEF2"/>
<evidence type="ECO:0000259" key="1">
    <source>
        <dbReference type="Pfam" id="PF01370"/>
    </source>
</evidence>
<dbReference type="InterPro" id="IPR036291">
    <property type="entry name" value="NAD(P)-bd_dom_sf"/>
</dbReference>
<feature type="non-terminal residue" evidence="2">
    <location>
        <position position="1"/>
    </location>
</feature>
<accession>A0A699XEF2</accession>
<name>A0A699XEF2_TANCI</name>
<organism evidence="2">
    <name type="scientific">Tanacetum cinerariifolium</name>
    <name type="common">Dalmatian daisy</name>
    <name type="synonym">Chrysanthemum cinerariifolium</name>
    <dbReference type="NCBI Taxonomy" id="118510"/>
    <lineage>
        <taxon>Eukaryota</taxon>
        <taxon>Viridiplantae</taxon>
        <taxon>Streptophyta</taxon>
        <taxon>Embryophyta</taxon>
        <taxon>Tracheophyta</taxon>
        <taxon>Spermatophyta</taxon>
        <taxon>Magnoliopsida</taxon>
        <taxon>eudicotyledons</taxon>
        <taxon>Gunneridae</taxon>
        <taxon>Pentapetalae</taxon>
        <taxon>asterids</taxon>
        <taxon>campanulids</taxon>
        <taxon>Asterales</taxon>
        <taxon>Asteraceae</taxon>
        <taxon>Asteroideae</taxon>
        <taxon>Anthemideae</taxon>
        <taxon>Anthemidinae</taxon>
        <taxon>Tanacetum</taxon>
    </lineage>
</organism>